<dbReference type="Pfam" id="PF01412">
    <property type="entry name" value="ArfGap"/>
    <property type="match status" value="1"/>
</dbReference>
<feature type="compositionally biased region" description="Polar residues" evidence="6">
    <location>
        <begin position="696"/>
        <end position="713"/>
    </location>
</feature>
<dbReference type="SUPFAM" id="SSF50729">
    <property type="entry name" value="PH domain-like"/>
    <property type="match status" value="1"/>
</dbReference>
<keyword evidence="1" id="KW-0343">GTPase activation</keyword>
<dbReference type="PANTHER" id="PTHR23180">
    <property type="entry name" value="CENTAURIN/ARF"/>
    <property type="match status" value="1"/>
</dbReference>
<feature type="compositionally biased region" description="Polar residues" evidence="6">
    <location>
        <begin position="671"/>
        <end position="680"/>
    </location>
</feature>
<protein>
    <submittedName>
        <fullName evidence="9">Arf-GAP with coiled-coil, ANK repeat and PH domain-containing protein 2</fullName>
    </submittedName>
</protein>
<evidence type="ECO:0000259" key="7">
    <source>
        <dbReference type="PROSITE" id="PS50003"/>
    </source>
</evidence>
<evidence type="ECO:0000256" key="6">
    <source>
        <dbReference type="SAM" id="MobiDB-lite"/>
    </source>
</evidence>
<dbReference type="EMBL" id="GGYP01001393">
    <property type="protein sequence ID" value="MDE46164.1"/>
    <property type="molecule type" value="Transcribed_RNA"/>
</dbReference>
<feature type="region of interest" description="Disordered" evidence="6">
    <location>
        <begin position="439"/>
        <end position="545"/>
    </location>
</feature>
<dbReference type="SUPFAM" id="SSF103657">
    <property type="entry name" value="BAR/IMD domain-like"/>
    <property type="match status" value="1"/>
</dbReference>
<evidence type="ECO:0000313" key="9">
    <source>
        <dbReference type="EMBL" id="MDE46164.1"/>
    </source>
</evidence>
<evidence type="ECO:0000256" key="4">
    <source>
        <dbReference type="ARBA" id="ARBA00022833"/>
    </source>
</evidence>
<feature type="compositionally biased region" description="Acidic residues" evidence="6">
    <location>
        <begin position="472"/>
        <end position="483"/>
    </location>
</feature>
<feature type="compositionally biased region" description="Polar residues" evidence="6">
    <location>
        <begin position="448"/>
        <end position="468"/>
    </location>
</feature>
<dbReference type="FunFam" id="2.30.29.30:FF:000384">
    <property type="entry name" value="Uncharacterized protein, isoform A"/>
    <property type="match status" value="1"/>
</dbReference>
<dbReference type="PROSITE" id="PS50115">
    <property type="entry name" value="ARFGAP"/>
    <property type="match status" value="1"/>
</dbReference>
<sequence>MASIEMASKQSLDNSRTDVSNNHTTSMEPPAIDFDECLRDSPNFRQSLRDNLANVDQLESCMSRTMKQLANLIETGRDHMNSQKEFIQSLKTLNNVLGPSNRETSKRVNILIETFQEIIGLHEVVIDQSARTVGNSFSKFINDDLHKLKEARKSFDKISHECDQALTKYSQPIKKQQEDAENLLIATSTAFTHTSLDLSIQMTTLQSKKCYEILNSLLSLAKAHNTFFHQGYDLFEDLKPHITDMDQYLGNIQDEFETLTRNLPSKHLMVSNNELRPLVFDGKSENVHLEGYLFKRASNGFKVWNRRWFILKDHQLVYQKRNDAQPIVMEEDLRLLTVRPVDKVDCDRRFCFELLSPHKSHILQADSESACKTWIAAIQAGINAAFHDIEYKSRSLKTSNPVANELSSGSSSASGWGTSFSLKALQQQATNKLNSLTNLSETKEGSKSMPTQSSHDAKFPNSNRLTNCGLSGDEDDDNLEDESDYRQDDQGRSYAPLREDDDELETPSRGAVQTRDRPPQAKYPAPAPDNVQETNQSPASAPEKPQRAYKIILAMPGNDTCADCGAPEPRWASINLGITLCIECAGIHRSLGVHLSKVRSLTLDTEVWSPEIVQLMLSLGNNSVNSAYLACYRDQIPKIDADSCREEREDWIKSKYLLKKFMRPPDASGLDDSTNSNNVMDTSADTVVATDDKKSVSSSPLPQVNCSKSTSPNELPKDPLGET</sequence>
<name>A0A6G1S6N0_9ACAR</name>
<dbReference type="Gene3D" id="1.20.1270.60">
    <property type="entry name" value="Arfaptin homology (AH) domain/BAR domain"/>
    <property type="match status" value="1"/>
</dbReference>
<dbReference type="CDD" id="cd13250">
    <property type="entry name" value="PH_ACAP"/>
    <property type="match status" value="1"/>
</dbReference>
<feature type="domain" description="PH" evidence="7">
    <location>
        <begin position="286"/>
        <end position="383"/>
    </location>
</feature>
<reference evidence="9" key="1">
    <citation type="submission" date="2018-10" db="EMBL/GenBank/DDBJ databases">
        <title>Transcriptome assembly of Aceria tosichella (Wheat curl mite) Type 2.</title>
        <authorList>
            <person name="Scully E.D."/>
            <person name="Geib S.M."/>
            <person name="Palmer N.A."/>
            <person name="Gupta A.K."/>
            <person name="Sarath G."/>
            <person name="Tatineni S."/>
        </authorList>
    </citation>
    <scope>NUCLEOTIDE SEQUENCE</scope>
    <source>
        <strain evidence="9">LincolnNE</strain>
    </source>
</reference>
<dbReference type="InterPro" id="IPR027267">
    <property type="entry name" value="AH/BAR_dom_sf"/>
</dbReference>
<dbReference type="InterPro" id="IPR038508">
    <property type="entry name" value="ArfGAP_dom_sf"/>
</dbReference>
<dbReference type="FunFam" id="1.10.220.150:FF:000009">
    <property type="entry name" value="stromal membrane-associated protein 1 isoform X1"/>
    <property type="match status" value="1"/>
</dbReference>
<dbReference type="GO" id="GO:0005096">
    <property type="term" value="F:GTPase activator activity"/>
    <property type="evidence" value="ECO:0007669"/>
    <property type="project" value="UniProtKB-KW"/>
</dbReference>
<dbReference type="Gene3D" id="2.30.29.30">
    <property type="entry name" value="Pleckstrin-homology domain (PH domain)/Phosphotyrosine-binding domain (PTB)"/>
    <property type="match status" value="1"/>
</dbReference>
<dbReference type="InterPro" id="IPR001849">
    <property type="entry name" value="PH_domain"/>
</dbReference>
<dbReference type="PANTHER" id="PTHR23180:SF399">
    <property type="entry name" value="BLOWN FUSE, ISOFORM A-RELATED"/>
    <property type="match status" value="1"/>
</dbReference>
<dbReference type="SMART" id="SM00233">
    <property type="entry name" value="PH"/>
    <property type="match status" value="1"/>
</dbReference>
<dbReference type="Gene3D" id="1.10.220.150">
    <property type="entry name" value="Arf GTPase activating protein"/>
    <property type="match status" value="1"/>
</dbReference>
<gene>
    <name evidence="9" type="primary">Acap2</name>
    <name evidence="9" type="ORF">g.16400</name>
</gene>
<dbReference type="GO" id="GO:0005737">
    <property type="term" value="C:cytoplasm"/>
    <property type="evidence" value="ECO:0007669"/>
    <property type="project" value="InterPro"/>
</dbReference>
<evidence type="ECO:0000256" key="5">
    <source>
        <dbReference type="PROSITE-ProRule" id="PRU00288"/>
    </source>
</evidence>
<dbReference type="Pfam" id="PF00169">
    <property type="entry name" value="PH"/>
    <property type="match status" value="1"/>
</dbReference>
<feature type="region of interest" description="Disordered" evidence="6">
    <location>
        <begin position="667"/>
        <end position="723"/>
    </location>
</feature>
<keyword evidence="4" id="KW-0862">Zinc</keyword>
<dbReference type="InterPro" id="IPR037278">
    <property type="entry name" value="ARFGAP/RecO"/>
</dbReference>
<dbReference type="InterPro" id="IPR004148">
    <property type="entry name" value="BAR_dom"/>
</dbReference>
<feature type="compositionally biased region" description="Polar residues" evidence="6">
    <location>
        <begin position="8"/>
        <end position="27"/>
    </location>
</feature>
<keyword evidence="3 5" id="KW-0863">Zinc-finger</keyword>
<accession>A0A6G1S6N0</accession>
<feature type="region of interest" description="Disordered" evidence="6">
    <location>
        <begin position="1"/>
        <end position="35"/>
    </location>
</feature>
<dbReference type="PROSITE" id="PS50003">
    <property type="entry name" value="PH_DOMAIN"/>
    <property type="match status" value="1"/>
</dbReference>
<keyword evidence="2" id="KW-0479">Metal-binding</keyword>
<feature type="domain" description="Arf-GAP" evidence="8">
    <location>
        <begin position="546"/>
        <end position="669"/>
    </location>
</feature>
<evidence type="ECO:0000256" key="2">
    <source>
        <dbReference type="ARBA" id="ARBA00022723"/>
    </source>
</evidence>
<dbReference type="SUPFAM" id="SSF57863">
    <property type="entry name" value="ArfGap/RecO-like zinc finger"/>
    <property type="match status" value="1"/>
</dbReference>
<evidence type="ECO:0000256" key="1">
    <source>
        <dbReference type="ARBA" id="ARBA00022468"/>
    </source>
</evidence>
<dbReference type="GO" id="GO:0008270">
    <property type="term" value="F:zinc ion binding"/>
    <property type="evidence" value="ECO:0007669"/>
    <property type="project" value="UniProtKB-KW"/>
</dbReference>
<evidence type="ECO:0000256" key="3">
    <source>
        <dbReference type="ARBA" id="ARBA00022771"/>
    </source>
</evidence>
<dbReference type="InterPro" id="IPR001164">
    <property type="entry name" value="ArfGAP_dom"/>
</dbReference>
<dbReference type="InterPro" id="IPR045258">
    <property type="entry name" value="ACAP1/2/3-like"/>
</dbReference>
<dbReference type="PRINTS" id="PR00405">
    <property type="entry name" value="REVINTRACTNG"/>
</dbReference>
<dbReference type="AlphaFoldDB" id="A0A6G1S6N0"/>
<dbReference type="InterPro" id="IPR011993">
    <property type="entry name" value="PH-like_dom_sf"/>
</dbReference>
<proteinExistence type="predicted"/>
<evidence type="ECO:0000259" key="8">
    <source>
        <dbReference type="PROSITE" id="PS50115"/>
    </source>
</evidence>
<dbReference type="SMART" id="SM00105">
    <property type="entry name" value="ArfGap"/>
    <property type="match status" value="1"/>
</dbReference>
<dbReference type="Pfam" id="PF16746">
    <property type="entry name" value="BAR_3"/>
    <property type="match status" value="1"/>
</dbReference>
<organism evidence="9">
    <name type="scientific">Aceria tosichella</name>
    <name type="common">wheat curl mite</name>
    <dbReference type="NCBI Taxonomy" id="561515"/>
    <lineage>
        <taxon>Eukaryota</taxon>
        <taxon>Metazoa</taxon>
        <taxon>Ecdysozoa</taxon>
        <taxon>Arthropoda</taxon>
        <taxon>Chelicerata</taxon>
        <taxon>Arachnida</taxon>
        <taxon>Acari</taxon>
        <taxon>Acariformes</taxon>
        <taxon>Trombidiformes</taxon>
        <taxon>Prostigmata</taxon>
        <taxon>Eupodina</taxon>
        <taxon>Eriophyoidea</taxon>
        <taxon>Eriophyidae</taxon>
        <taxon>Eriophyinae</taxon>
        <taxon>Aceriini</taxon>
        <taxon>Aceria</taxon>
    </lineage>
</organism>